<protein>
    <submittedName>
        <fullName evidence="2">GNAT family N-acetyltransferase</fullName>
    </submittedName>
</protein>
<accession>A0A3P3TA92</accession>
<organism evidence="2 3">
    <name type="scientific">Paenibacillus oralis</name>
    <dbReference type="NCBI Taxonomy" id="2490856"/>
    <lineage>
        <taxon>Bacteria</taxon>
        <taxon>Bacillati</taxon>
        <taxon>Bacillota</taxon>
        <taxon>Bacilli</taxon>
        <taxon>Bacillales</taxon>
        <taxon>Paenibacillaceae</taxon>
        <taxon>Paenibacillus</taxon>
    </lineage>
</organism>
<reference evidence="2 3" key="1">
    <citation type="submission" date="2018-11" db="EMBL/GenBank/DDBJ databases">
        <title>Genome sequencing of Paenibacillus sp. KCOM 3021 (= ChDC PVNT-B20).</title>
        <authorList>
            <person name="Kook J.-K."/>
            <person name="Park S.-N."/>
            <person name="Lim Y.K."/>
        </authorList>
    </citation>
    <scope>NUCLEOTIDE SEQUENCE [LARGE SCALE GENOMIC DNA]</scope>
    <source>
        <strain evidence="2 3">KCOM 3021</strain>
    </source>
</reference>
<feature type="domain" description="N-acetyltransferase" evidence="1">
    <location>
        <begin position="23"/>
        <end position="154"/>
    </location>
</feature>
<sequence>MLIETSLESVGDRSLHFGALSSKEAKQLTEKMPLWKNLLGRDVYERFHFFAPLDFQWSEVTLAQQTFLMAFDEGNLVGVMLLVQDDRNPYHYGISYVDVHAQHRRKGIATYLYRQLNQWVQPNFLMSTSDLTQEGKKAKLDQIFKREIQRCSVI</sequence>
<dbReference type="OrthoDB" id="2436196at2"/>
<dbReference type="EMBL" id="RRCN01000002">
    <property type="protein sequence ID" value="RRJ54966.1"/>
    <property type="molecule type" value="Genomic_DNA"/>
</dbReference>
<keyword evidence="2" id="KW-0808">Transferase</keyword>
<dbReference type="CDD" id="cd04301">
    <property type="entry name" value="NAT_SF"/>
    <property type="match status" value="1"/>
</dbReference>
<evidence type="ECO:0000259" key="1">
    <source>
        <dbReference type="PROSITE" id="PS51186"/>
    </source>
</evidence>
<dbReference type="InterPro" id="IPR000182">
    <property type="entry name" value="GNAT_dom"/>
</dbReference>
<dbReference type="Proteomes" id="UP000267017">
    <property type="component" value="Unassembled WGS sequence"/>
</dbReference>
<comment type="caution">
    <text evidence="2">The sequence shown here is derived from an EMBL/GenBank/DDBJ whole genome shotgun (WGS) entry which is preliminary data.</text>
</comment>
<name>A0A3P3TA92_9BACL</name>
<dbReference type="PROSITE" id="PS51186">
    <property type="entry name" value="GNAT"/>
    <property type="match status" value="1"/>
</dbReference>
<dbReference type="AlphaFoldDB" id="A0A3P3TA92"/>
<dbReference type="Gene3D" id="3.40.630.30">
    <property type="match status" value="1"/>
</dbReference>
<proteinExistence type="predicted"/>
<dbReference type="RefSeq" id="WP_128636059.1">
    <property type="nucleotide sequence ID" value="NZ_RRCN01000002.1"/>
</dbReference>
<dbReference type="InterPro" id="IPR016181">
    <property type="entry name" value="Acyl_CoA_acyltransferase"/>
</dbReference>
<dbReference type="Pfam" id="PF00583">
    <property type="entry name" value="Acetyltransf_1"/>
    <property type="match status" value="1"/>
</dbReference>
<dbReference type="GO" id="GO:0016747">
    <property type="term" value="F:acyltransferase activity, transferring groups other than amino-acyl groups"/>
    <property type="evidence" value="ECO:0007669"/>
    <property type="project" value="InterPro"/>
</dbReference>
<gene>
    <name evidence="2" type="ORF">EHV15_35955</name>
</gene>
<evidence type="ECO:0000313" key="2">
    <source>
        <dbReference type="EMBL" id="RRJ54966.1"/>
    </source>
</evidence>
<dbReference type="SUPFAM" id="SSF55729">
    <property type="entry name" value="Acyl-CoA N-acyltransferases (Nat)"/>
    <property type="match status" value="1"/>
</dbReference>
<evidence type="ECO:0000313" key="3">
    <source>
        <dbReference type="Proteomes" id="UP000267017"/>
    </source>
</evidence>
<keyword evidence="3" id="KW-1185">Reference proteome</keyword>